<comment type="caution">
    <text evidence="2">The sequence shown here is derived from an EMBL/GenBank/DDBJ whole genome shotgun (WGS) entry which is preliminary data.</text>
</comment>
<reference evidence="2 3" key="1">
    <citation type="submission" date="2019-10" db="EMBL/GenBank/DDBJ databases">
        <title>Alkaliphilus serpentinus sp. nov. and Alkaliphilus pronyensis sp. nov., two novel anaerobic alkaliphilic species isolated from the serpentinized-hosted hydrothermal field of the Prony Bay (New Caledonia).</title>
        <authorList>
            <person name="Postec A."/>
        </authorList>
    </citation>
    <scope>NUCLEOTIDE SEQUENCE [LARGE SCALE GENOMIC DNA]</scope>
    <source>
        <strain evidence="2 3">LacT</strain>
    </source>
</reference>
<proteinExistence type="predicted"/>
<keyword evidence="3" id="KW-1185">Reference proteome</keyword>
<dbReference type="PANTHER" id="PTHR34322">
    <property type="entry name" value="TRANSPOSASE, Y1_TNP DOMAIN-CONTAINING"/>
    <property type="match status" value="1"/>
</dbReference>
<dbReference type="SUPFAM" id="SSF143422">
    <property type="entry name" value="Transposase IS200-like"/>
    <property type="match status" value="1"/>
</dbReference>
<evidence type="ECO:0000313" key="2">
    <source>
        <dbReference type="EMBL" id="KAB3529692.1"/>
    </source>
</evidence>
<dbReference type="Gene3D" id="3.30.70.1290">
    <property type="entry name" value="Transposase IS200-like"/>
    <property type="match status" value="1"/>
</dbReference>
<organism evidence="2 3">
    <name type="scientific">Alkaliphilus serpentinus</name>
    <dbReference type="NCBI Taxonomy" id="1482731"/>
    <lineage>
        <taxon>Bacteria</taxon>
        <taxon>Bacillati</taxon>
        <taxon>Bacillota</taxon>
        <taxon>Clostridia</taxon>
        <taxon>Peptostreptococcales</taxon>
        <taxon>Natronincolaceae</taxon>
        <taxon>Alkaliphilus</taxon>
    </lineage>
</organism>
<dbReference type="RefSeq" id="WP_151865993.1">
    <property type="nucleotide sequence ID" value="NZ_WBZB01000026.1"/>
</dbReference>
<evidence type="ECO:0000313" key="3">
    <source>
        <dbReference type="Proteomes" id="UP000465601"/>
    </source>
</evidence>
<dbReference type="SMART" id="SM01321">
    <property type="entry name" value="Y1_Tnp"/>
    <property type="match status" value="1"/>
</dbReference>
<dbReference type="GO" id="GO:0003677">
    <property type="term" value="F:DNA binding"/>
    <property type="evidence" value="ECO:0007669"/>
    <property type="project" value="InterPro"/>
</dbReference>
<evidence type="ECO:0000259" key="1">
    <source>
        <dbReference type="SMART" id="SM01321"/>
    </source>
</evidence>
<accession>A0A833HNL7</accession>
<dbReference type="EMBL" id="WBZB01000026">
    <property type="protein sequence ID" value="KAB3529692.1"/>
    <property type="molecule type" value="Genomic_DNA"/>
</dbReference>
<gene>
    <name evidence="2" type="ORF">F8153_08820</name>
</gene>
<sequence>MPRYARQRSSTGIYHVMVRGNERKSIFIDDDNKERIIDTLREKKRKNEFELYGYCIMDNHAHFLIKEETDTIDRIMKRIGISYAKYYNQKHRRIGHVFQDRFKSEEVEDENYLLAVLRYIHNNPEKAHICKRENYKWSSYNIYINGILDRELLSTHTILSILSNNQSEAIRLFKEYSQQASDVEFIDEDDIKDEFIDEKKIRDFVFNYLYINEISFSKLKEFENRGQRDKLIIALKDEFNLSTRKIGEAIGINRETIRKVLESFR</sequence>
<protein>
    <submittedName>
        <fullName evidence="2">Transposase</fullName>
    </submittedName>
</protein>
<dbReference type="Proteomes" id="UP000465601">
    <property type="component" value="Unassembled WGS sequence"/>
</dbReference>
<dbReference type="PANTHER" id="PTHR34322:SF2">
    <property type="entry name" value="TRANSPOSASE IS200-LIKE DOMAIN-CONTAINING PROTEIN"/>
    <property type="match status" value="1"/>
</dbReference>
<dbReference type="AlphaFoldDB" id="A0A833HNL7"/>
<dbReference type="Pfam" id="PF01797">
    <property type="entry name" value="Y1_Tnp"/>
    <property type="match status" value="1"/>
</dbReference>
<dbReference type="InterPro" id="IPR002686">
    <property type="entry name" value="Transposase_17"/>
</dbReference>
<feature type="domain" description="Transposase IS200-like" evidence="1">
    <location>
        <begin position="9"/>
        <end position="123"/>
    </location>
</feature>
<dbReference type="InterPro" id="IPR036515">
    <property type="entry name" value="Transposase_17_sf"/>
</dbReference>
<dbReference type="GO" id="GO:0006313">
    <property type="term" value="P:DNA transposition"/>
    <property type="evidence" value="ECO:0007669"/>
    <property type="project" value="InterPro"/>
</dbReference>
<dbReference type="OrthoDB" id="9788881at2"/>
<name>A0A833HNL7_9FIRM</name>
<dbReference type="GO" id="GO:0004803">
    <property type="term" value="F:transposase activity"/>
    <property type="evidence" value="ECO:0007669"/>
    <property type="project" value="InterPro"/>
</dbReference>